<dbReference type="InterPro" id="IPR005467">
    <property type="entry name" value="His_kinase_dom"/>
</dbReference>
<dbReference type="EC" id="2.7.13.3" evidence="2"/>
<evidence type="ECO:0000259" key="7">
    <source>
        <dbReference type="PROSITE" id="PS50109"/>
    </source>
</evidence>
<dbReference type="InterPro" id="IPR036890">
    <property type="entry name" value="HATPase_C_sf"/>
</dbReference>
<evidence type="ECO:0000256" key="2">
    <source>
        <dbReference type="ARBA" id="ARBA00012438"/>
    </source>
</evidence>
<feature type="coiled-coil region" evidence="6">
    <location>
        <begin position="52"/>
        <end position="79"/>
    </location>
</feature>
<evidence type="ECO:0000256" key="1">
    <source>
        <dbReference type="ARBA" id="ARBA00000085"/>
    </source>
</evidence>
<organism evidence="8 9">
    <name type="scientific">Aquimarina muelleri</name>
    <dbReference type="NCBI Taxonomy" id="279356"/>
    <lineage>
        <taxon>Bacteria</taxon>
        <taxon>Pseudomonadati</taxon>
        <taxon>Bacteroidota</taxon>
        <taxon>Flavobacteriia</taxon>
        <taxon>Flavobacteriales</taxon>
        <taxon>Flavobacteriaceae</taxon>
        <taxon>Aquimarina</taxon>
    </lineage>
</organism>
<keyword evidence="9" id="KW-1185">Reference proteome</keyword>
<name>A0A918N3R2_9FLAO</name>
<dbReference type="GO" id="GO:0000155">
    <property type="term" value="F:phosphorelay sensor kinase activity"/>
    <property type="evidence" value="ECO:0007669"/>
    <property type="project" value="InterPro"/>
</dbReference>
<dbReference type="SMART" id="SM00387">
    <property type="entry name" value="HATPase_c"/>
    <property type="match status" value="1"/>
</dbReference>
<dbReference type="PANTHER" id="PTHR42878:SF15">
    <property type="entry name" value="BACTERIOPHYTOCHROME"/>
    <property type="match status" value="1"/>
</dbReference>
<keyword evidence="3" id="KW-0597">Phosphoprotein</keyword>
<dbReference type="Pfam" id="PF00512">
    <property type="entry name" value="HisKA"/>
    <property type="match status" value="1"/>
</dbReference>
<dbReference type="PROSITE" id="PS50109">
    <property type="entry name" value="HIS_KIN"/>
    <property type="match status" value="1"/>
</dbReference>
<dbReference type="GO" id="GO:0030295">
    <property type="term" value="F:protein kinase activator activity"/>
    <property type="evidence" value="ECO:0007669"/>
    <property type="project" value="TreeGrafter"/>
</dbReference>
<keyword evidence="4" id="KW-0808">Transferase</keyword>
<keyword evidence="5 8" id="KW-0418">Kinase</keyword>
<evidence type="ECO:0000256" key="6">
    <source>
        <dbReference type="SAM" id="Coils"/>
    </source>
</evidence>
<dbReference type="SMART" id="SM00388">
    <property type="entry name" value="HisKA"/>
    <property type="match status" value="1"/>
</dbReference>
<dbReference type="PRINTS" id="PR00344">
    <property type="entry name" value="BCTRLSENSOR"/>
</dbReference>
<dbReference type="GO" id="GO:0000156">
    <property type="term" value="F:phosphorelay response regulator activity"/>
    <property type="evidence" value="ECO:0007669"/>
    <property type="project" value="TreeGrafter"/>
</dbReference>
<accession>A0A918N3R2</accession>
<evidence type="ECO:0000313" key="9">
    <source>
        <dbReference type="Proteomes" id="UP000601108"/>
    </source>
</evidence>
<feature type="domain" description="Histidine kinase" evidence="7">
    <location>
        <begin position="143"/>
        <end position="351"/>
    </location>
</feature>
<dbReference type="GO" id="GO:0007234">
    <property type="term" value="P:osmosensory signaling via phosphorelay pathway"/>
    <property type="evidence" value="ECO:0007669"/>
    <property type="project" value="TreeGrafter"/>
</dbReference>
<dbReference type="CDD" id="cd00082">
    <property type="entry name" value="HisKA"/>
    <property type="match status" value="1"/>
</dbReference>
<dbReference type="InterPro" id="IPR004358">
    <property type="entry name" value="Sig_transdc_His_kin-like_C"/>
</dbReference>
<dbReference type="InterPro" id="IPR003661">
    <property type="entry name" value="HisK_dim/P_dom"/>
</dbReference>
<dbReference type="AlphaFoldDB" id="A0A918N3R2"/>
<dbReference type="RefSeq" id="WP_027412296.1">
    <property type="nucleotide sequence ID" value="NZ_BMWS01000018.1"/>
</dbReference>
<reference evidence="8 9" key="1">
    <citation type="journal article" date="2014" name="Int. J. Syst. Evol. Microbiol.">
        <title>Complete genome sequence of Corynebacterium casei LMG S-19264T (=DSM 44701T), isolated from a smear-ripened cheese.</title>
        <authorList>
            <consortium name="US DOE Joint Genome Institute (JGI-PGF)"/>
            <person name="Walter F."/>
            <person name="Albersmeier A."/>
            <person name="Kalinowski J."/>
            <person name="Ruckert C."/>
        </authorList>
    </citation>
    <scope>NUCLEOTIDE SEQUENCE [LARGE SCALE GENOMIC DNA]</scope>
    <source>
        <strain evidence="8 9">KCTC 12285</strain>
    </source>
</reference>
<sequence>MHSLLERQIRKFLKKEEKGSQDIQGFIKAIDRSYHNYEDQFSMLQRAMSISSQELFEANEKLKKEANQQKKVITRLTDATHILQSITVKNPKGKNKNKELTGVELAILIEKQATQISEVEKQREVLLKDLEKSNKELNEYANIVSHDLKSPLRSINTLINWIKEDAKENLDPNIRNNLDLIDQNIEKMDNLITGILEYSVINNKSRNQKSDVQLIGLIEEILQELKVPKHIQINTQAQLPVVLADRSRIKQIFKNLLINAIQSIDKEKGVILILFEETSNFWKFNIKDNGKGIAKKYHDKIFQIFQTLDDQKKSTGIGLPIVKKIVEFYNGKIWLESQEEIGSTFYFTLKK</sequence>
<dbReference type="Pfam" id="PF02518">
    <property type="entry name" value="HATPase_c"/>
    <property type="match status" value="1"/>
</dbReference>
<evidence type="ECO:0000256" key="3">
    <source>
        <dbReference type="ARBA" id="ARBA00022553"/>
    </source>
</evidence>
<dbReference type="EMBL" id="BMWS01000018">
    <property type="protein sequence ID" value="GGX24170.1"/>
    <property type="molecule type" value="Genomic_DNA"/>
</dbReference>
<dbReference type="PANTHER" id="PTHR42878">
    <property type="entry name" value="TWO-COMPONENT HISTIDINE KINASE"/>
    <property type="match status" value="1"/>
</dbReference>
<evidence type="ECO:0000256" key="5">
    <source>
        <dbReference type="ARBA" id="ARBA00022777"/>
    </source>
</evidence>
<evidence type="ECO:0000313" key="8">
    <source>
        <dbReference type="EMBL" id="GGX24170.1"/>
    </source>
</evidence>
<dbReference type="SUPFAM" id="SSF47384">
    <property type="entry name" value="Homodimeric domain of signal transducing histidine kinase"/>
    <property type="match status" value="1"/>
</dbReference>
<dbReference type="Gene3D" id="3.30.565.10">
    <property type="entry name" value="Histidine kinase-like ATPase, C-terminal domain"/>
    <property type="match status" value="1"/>
</dbReference>
<keyword evidence="6" id="KW-0175">Coiled coil</keyword>
<dbReference type="InterPro" id="IPR003594">
    <property type="entry name" value="HATPase_dom"/>
</dbReference>
<feature type="coiled-coil region" evidence="6">
    <location>
        <begin position="109"/>
        <end position="143"/>
    </location>
</feature>
<comment type="catalytic activity">
    <reaction evidence="1">
        <text>ATP + protein L-histidine = ADP + protein N-phospho-L-histidine.</text>
        <dbReference type="EC" id="2.7.13.3"/>
    </reaction>
</comment>
<dbReference type="Gene3D" id="1.10.287.130">
    <property type="match status" value="1"/>
</dbReference>
<proteinExistence type="predicted"/>
<dbReference type="SUPFAM" id="SSF55874">
    <property type="entry name" value="ATPase domain of HSP90 chaperone/DNA topoisomerase II/histidine kinase"/>
    <property type="match status" value="1"/>
</dbReference>
<dbReference type="InterPro" id="IPR050351">
    <property type="entry name" value="BphY/WalK/GraS-like"/>
</dbReference>
<protein>
    <recommendedName>
        <fullName evidence="2">histidine kinase</fullName>
        <ecNumber evidence="2">2.7.13.3</ecNumber>
    </recommendedName>
</protein>
<gene>
    <name evidence="8" type="ORF">GCM10007384_26680</name>
</gene>
<dbReference type="InterPro" id="IPR036097">
    <property type="entry name" value="HisK_dim/P_sf"/>
</dbReference>
<dbReference type="Proteomes" id="UP000601108">
    <property type="component" value="Unassembled WGS sequence"/>
</dbReference>
<comment type="caution">
    <text evidence="8">The sequence shown here is derived from an EMBL/GenBank/DDBJ whole genome shotgun (WGS) entry which is preliminary data.</text>
</comment>
<evidence type="ECO:0000256" key="4">
    <source>
        <dbReference type="ARBA" id="ARBA00022679"/>
    </source>
</evidence>